<dbReference type="OrthoDB" id="10495196at2759"/>
<keyword evidence="2" id="KW-1185">Reference proteome</keyword>
<dbReference type="GeneID" id="18922336"/>
<dbReference type="HOGENOM" id="CLU_1015913_0_0_1"/>
<reference evidence="2" key="1">
    <citation type="journal article" date="2011" name="Proc. Natl. Acad. Sci. U.S.A.">
        <title>Obligate biotrophy features unraveled by the genomic analysis of rust fungi.</title>
        <authorList>
            <person name="Duplessis S."/>
            <person name="Cuomo C.A."/>
            <person name="Lin Y.-C."/>
            <person name="Aerts A."/>
            <person name="Tisserant E."/>
            <person name="Veneault-Fourrey C."/>
            <person name="Joly D.L."/>
            <person name="Hacquard S."/>
            <person name="Amselem J."/>
            <person name="Cantarel B.L."/>
            <person name="Chiu R."/>
            <person name="Coutinho P.M."/>
            <person name="Feau N."/>
            <person name="Field M."/>
            <person name="Frey P."/>
            <person name="Gelhaye E."/>
            <person name="Goldberg J."/>
            <person name="Grabherr M.G."/>
            <person name="Kodira C.D."/>
            <person name="Kohler A."/>
            <person name="Kuees U."/>
            <person name="Lindquist E.A."/>
            <person name="Lucas S.M."/>
            <person name="Mago R."/>
            <person name="Mauceli E."/>
            <person name="Morin E."/>
            <person name="Murat C."/>
            <person name="Pangilinan J.L."/>
            <person name="Park R."/>
            <person name="Pearson M."/>
            <person name="Quesneville H."/>
            <person name="Rouhier N."/>
            <person name="Sakthikumar S."/>
            <person name="Salamov A.A."/>
            <person name="Schmutz J."/>
            <person name="Selles B."/>
            <person name="Shapiro H."/>
            <person name="Tanguay P."/>
            <person name="Tuskan G.A."/>
            <person name="Henrissat B."/>
            <person name="Van de Peer Y."/>
            <person name="Rouze P."/>
            <person name="Ellis J.G."/>
            <person name="Dodds P.N."/>
            <person name="Schein J.E."/>
            <person name="Zhong S."/>
            <person name="Hamelin R.C."/>
            <person name="Grigoriev I.V."/>
            <person name="Szabo L.J."/>
            <person name="Martin F."/>
        </authorList>
    </citation>
    <scope>NUCLEOTIDE SEQUENCE [LARGE SCALE GENOMIC DNA]</scope>
    <source>
        <strain evidence="2">98AG31 / pathotype 3-4-7</strain>
    </source>
</reference>
<organism evidence="2">
    <name type="scientific">Melampsora larici-populina (strain 98AG31 / pathotype 3-4-7)</name>
    <name type="common">Poplar leaf rust fungus</name>
    <dbReference type="NCBI Taxonomy" id="747676"/>
    <lineage>
        <taxon>Eukaryota</taxon>
        <taxon>Fungi</taxon>
        <taxon>Dikarya</taxon>
        <taxon>Basidiomycota</taxon>
        <taxon>Pucciniomycotina</taxon>
        <taxon>Pucciniomycetes</taxon>
        <taxon>Pucciniales</taxon>
        <taxon>Melampsoraceae</taxon>
        <taxon>Melampsora</taxon>
    </lineage>
</organism>
<dbReference type="AlphaFoldDB" id="F4RF93"/>
<protein>
    <submittedName>
        <fullName evidence="1">Uncharacterized protein</fullName>
    </submittedName>
</protein>
<evidence type="ECO:0000313" key="2">
    <source>
        <dbReference type="Proteomes" id="UP000001072"/>
    </source>
</evidence>
<evidence type="ECO:0000313" key="1">
    <source>
        <dbReference type="EMBL" id="EGG08772.1"/>
    </source>
</evidence>
<accession>F4RF93</accession>
<proteinExistence type="predicted"/>
<dbReference type="InParanoid" id="F4RF93"/>
<name>F4RF93_MELLP</name>
<dbReference type="RefSeq" id="XP_007407746.1">
    <property type="nucleotide sequence ID" value="XM_007407684.1"/>
</dbReference>
<dbReference type="EMBL" id="GL883099">
    <property type="protein sequence ID" value="EGG08772.1"/>
    <property type="molecule type" value="Genomic_DNA"/>
</dbReference>
<dbReference type="Proteomes" id="UP000001072">
    <property type="component" value="Unassembled WGS sequence"/>
</dbReference>
<gene>
    <name evidence="1" type="ORF">MELLADRAFT_104601</name>
</gene>
<dbReference type="VEuPathDB" id="FungiDB:MELLADRAFT_104601"/>
<dbReference type="KEGG" id="mlr:MELLADRAFT_104601"/>
<sequence length="274" mass="29484">MASAIVIHPIQAQFTGRIGNEIRNLRQNDSGFTTFSAKISIPGATKNAAAIVDVELTTLLKYNIDMNVGDLYTISCKFIASNTPRNDTLHFCKDSCVKLLSAEESGSTFDNNAMGRISMVALGTVVAKEILPNPENESEVSVVLTVKAVDIDPVSRSPVTWISRHYVGTVSGTTTLDQDCAIGTEVELAGMVIGYDPATFTWILKAYSMTVFGATIPTGVPAWKQTATETATIQHTSVSHWENQYITGQYVDASSVTPHANRSLEGTKLSISMG</sequence>